<dbReference type="EMBL" id="KF900926">
    <property type="protein sequence ID" value="AIF11774.1"/>
    <property type="molecule type" value="Genomic_DNA"/>
</dbReference>
<proteinExistence type="predicted"/>
<organism evidence="1">
    <name type="scientific">uncultured marine thaumarchaeote KM3_53_E03</name>
    <dbReference type="NCBI Taxonomy" id="1456184"/>
    <lineage>
        <taxon>Archaea</taxon>
        <taxon>Nitrososphaerota</taxon>
        <taxon>environmental samples</taxon>
    </lineage>
</organism>
<evidence type="ECO:0000313" key="1">
    <source>
        <dbReference type="EMBL" id="AIF11774.1"/>
    </source>
</evidence>
<name>A0A075H6X6_9ARCH</name>
<dbReference type="AlphaFoldDB" id="A0A075H6X6"/>
<reference evidence="1" key="1">
    <citation type="journal article" date="2014" name="Genome Biol. Evol.">
        <title>Pangenome evidence for extensive interdomain horizontal transfer affecting lineage core and shell genes in uncultured planktonic thaumarchaeota and euryarchaeota.</title>
        <authorList>
            <person name="Deschamps P."/>
            <person name="Zivanovic Y."/>
            <person name="Moreira D."/>
            <person name="Rodriguez-Valera F."/>
            <person name="Lopez-Garcia P."/>
        </authorList>
    </citation>
    <scope>NUCLEOTIDE SEQUENCE</scope>
</reference>
<accession>A0A075H6X6</accession>
<protein>
    <submittedName>
        <fullName evidence="1">Uncharacterized protein</fullName>
    </submittedName>
</protein>
<sequence>MEICDYGISSISWTAKHDPTDTRKPGHMPWDNTIRILIDSRCEIVDKQTGASEWYYLITPCRTEWMYRDDMLWKNDPNLEFVGIYSSNHYRHGHVQVQDKLRPQQDLSVTKNIAVGLPDFHPNLSFYNNTTELIDDNDVIKATLDLQPIIATTQIQSLDGKTQVNIEYPIKTMNFVEEKNRFQVDTGPILFPDFNLEAKQDIDKLQLAFVCYNNRNIAEFVSRVPTVIENNTGDSIESMEYSNIKRLNVSTKLFGCTN</sequence>